<name>A0A5C0SCV3_CRATE</name>
<dbReference type="EMBL" id="CP042243">
    <property type="protein sequence ID" value="QEK11940.1"/>
    <property type="molecule type" value="Genomic_DNA"/>
</dbReference>
<dbReference type="AlphaFoldDB" id="A0A5C0SCV3"/>
<keyword evidence="2" id="KW-1185">Reference proteome</keyword>
<evidence type="ECO:0000313" key="1">
    <source>
        <dbReference type="EMBL" id="QEK11940.1"/>
    </source>
</evidence>
<sequence length="135" mass="16142">MFLIARDSESMNRENFDAKVINQEQSFMEKIKTLLIENGFEDRKIKFTGLDFHELEIKKVIGELQQYGVGKILLIGVNDITDKIENQYKLERFIEKFKRTEDIDICYIKGWGESDLLIEELEFRIRLMNVEKWNE</sequence>
<accession>A0A5C0SCV3</accession>
<dbReference type="Proteomes" id="UP000324646">
    <property type="component" value="Chromosome"/>
</dbReference>
<gene>
    <name evidence="1" type="ORF">FQB35_05905</name>
</gene>
<dbReference type="KEGG" id="crs:FQB35_05905"/>
<protein>
    <submittedName>
        <fullName evidence="1">Uncharacterized protein</fullName>
    </submittedName>
</protein>
<evidence type="ECO:0000313" key="2">
    <source>
        <dbReference type="Proteomes" id="UP000324646"/>
    </source>
</evidence>
<dbReference type="RefSeq" id="WP_148809095.1">
    <property type="nucleotide sequence ID" value="NZ_CP042243.1"/>
</dbReference>
<reference evidence="1 2" key="1">
    <citation type="submission" date="2019-07" db="EMBL/GenBank/DDBJ databases">
        <title>Complete genome of Crassaminicella thermophila SY095.</title>
        <authorList>
            <person name="Li X."/>
        </authorList>
    </citation>
    <scope>NUCLEOTIDE SEQUENCE [LARGE SCALE GENOMIC DNA]</scope>
    <source>
        <strain evidence="1 2">SY095</strain>
    </source>
</reference>
<proteinExistence type="predicted"/>
<organism evidence="1 2">
    <name type="scientific">Crassaminicella thermophila</name>
    <dbReference type="NCBI Taxonomy" id="2599308"/>
    <lineage>
        <taxon>Bacteria</taxon>
        <taxon>Bacillati</taxon>
        <taxon>Bacillota</taxon>
        <taxon>Clostridia</taxon>
        <taxon>Eubacteriales</taxon>
        <taxon>Clostridiaceae</taxon>
        <taxon>Crassaminicella</taxon>
    </lineage>
</organism>